<accession>A0ABY0HKN2</accession>
<protein>
    <submittedName>
        <fullName evidence="2">Uncharacterized protein</fullName>
    </submittedName>
</protein>
<name>A0ABY0HKN2_9PEZI</name>
<proteinExistence type="predicted"/>
<evidence type="ECO:0000256" key="1">
    <source>
        <dbReference type="SAM" id="MobiDB-lite"/>
    </source>
</evidence>
<dbReference type="EMBL" id="QJNS01000024">
    <property type="protein sequence ID" value="RYO92787.1"/>
    <property type="molecule type" value="Genomic_DNA"/>
</dbReference>
<feature type="region of interest" description="Disordered" evidence="1">
    <location>
        <begin position="129"/>
        <end position="160"/>
    </location>
</feature>
<evidence type="ECO:0000313" key="2">
    <source>
        <dbReference type="EMBL" id="RYO92787.1"/>
    </source>
</evidence>
<organism evidence="2 3">
    <name type="scientific">Monosporascus cannonballus</name>
    <dbReference type="NCBI Taxonomy" id="155416"/>
    <lineage>
        <taxon>Eukaryota</taxon>
        <taxon>Fungi</taxon>
        <taxon>Dikarya</taxon>
        <taxon>Ascomycota</taxon>
        <taxon>Pezizomycotina</taxon>
        <taxon>Sordariomycetes</taxon>
        <taxon>Xylariomycetidae</taxon>
        <taxon>Xylariales</taxon>
        <taxon>Xylariales incertae sedis</taxon>
        <taxon>Monosporascus</taxon>
    </lineage>
</organism>
<evidence type="ECO:0000313" key="3">
    <source>
        <dbReference type="Proteomes" id="UP000294003"/>
    </source>
</evidence>
<comment type="caution">
    <text evidence="2">The sequence shown here is derived from an EMBL/GenBank/DDBJ whole genome shotgun (WGS) entry which is preliminary data.</text>
</comment>
<reference evidence="2 3" key="1">
    <citation type="submission" date="2018-06" db="EMBL/GenBank/DDBJ databases">
        <title>Complete Genomes of Monosporascus.</title>
        <authorList>
            <person name="Robinson A.J."/>
            <person name="Natvig D.O."/>
        </authorList>
    </citation>
    <scope>NUCLEOTIDE SEQUENCE [LARGE SCALE GENOMIC DNA]</scope>
    <source>
        <strain evidence="2 3">CBS 609.92</strain>
    </source>
</reference>
<sequence>MKASRDLMIEDPLDWCLRQLSGGVKAGGQMPGYPMLLAFLDGYLTRCPAQDRAHLDHILFWKFSDLAALAELHDRVLLHGPRREILAYDKAKAYISQPYRDKNARQREIIIRGSKKLEQPVHTAFDSARPLANAKETIDDQPKAKKKAKTPSPETEGPDLDVTIFGPVVEPTKDVQKIPTTRRDLNVLALMYPAPLEDARTVDWGAFVHAMGYPGFSARHNVESAMVLEQAKAMAATEDFLVCFGEGKGGDWSSIGHILSRILVRLRHLRWANGG</sequence>
<gene>
    <name evidence="2" type="ORF">DL762_001493</name>
</gene>
<keyword evidence="3" id="KW-1185">Reference proteome</keyword>
<dbReference type="Proteomes" id="UP000294003">
    <property type="component" value="Unassembled WGS sequence"/>
</dbReference>